<proteinExistence type="predicted"/>
<dbReference type="Gene3D" id="1.10.10.60">
    <property type="entry name" value="Homeodomain-like"/>
    <property type="match status" value="1"/>
</dbReference>
<dbReference type="GO" id="GO:0003700">
    <property type="term" value="F:DNA-binding transcription factor activity"/>
    <property type="evidence" value="ECO:0007669"/>
    <property type="project" value="TreeGrafter"/>
</dbReference>
<dbReference type="FunFam" id="1.10.10.60:FF:000141">
    <property type="entry name" value="TetR family transcriptional regulator"/>
    <property type="match status" value="1"/>
</dbReference>
<keyword evidence="3" id="KW-0804">Transcription</keyword>
<evidence type="ECO:0000313" key="7">
    <source>
        <dbReference type="EMBL" id="TKS52963.1"/>
    </source>
</evidence>
<dbReference type="InterPro" id="IPR001647">
    <property type="entry name" value="HTH_TetR"/>
</dbReference>
<dbReference type="AlphaFoldDB" id="A0A4Z1R9Y2"/>
<name>A0A4Z1R9Y2_9GAMM</name>
<evidence type="ECO:0000256" key="3">
    <source>
        <dbReference type="ARBA" id="ARBA00023163"/>
    </source>
</evidence>
<dbReference type="Proteomes" id="UP000298681">
    <property type="component" value="Unassembled WGS sequence"/>
</dbReference>
<dbReference type="InterPro" id="IPR050109">
    <property type="entry name" value="HTH-type_TetR-like_transc_reg"/>
</dbReference>
<comment type="caution">
    <text evidence="7">The sequence shown here is derived from an EMBL/GenBank/DDBJ whole genome shotgun (WGS) entry which is preliminary data.</text>
</comment>
<reference evidence="7 8" key="1">
    <citation type="submission" date="2019-01" db="EMBL/GenBank/DDBJ databases">
        <authorList>
            <person name="Zhang S."/>
        </authorList>
    </citation>
    <scope>NUCLEOTIDE SEQUENCE [LARGE SCALE GENOMIC DNA]</scope>
    <source>
        <strain evidence="7 8">1626</strain>
    </source>
</reference>
<feature type="region of interest" description="Disordered" evidence="5">
    <location>
        <begin position="1"/>
        <end position="22"/>
    </location>
</feature>
<dbReference type="Gene3D" id="1.10.357.10">
    <property type="entry name" value="Tetracycline Repressor, domain 2"/>
    <property type="match status" value="1"/>
</dbReference>
<dbReference type="PANTHER" id="PTHR30055:SF146">
    <property type="entry name" value="HTH-TYPE TRANSCRIPTIONAL DUAL REGULATOR CECR"/>
    <property type="match status" value="1"/>
</dbReference>
<evidence type="ECO:0000256" key="5">
    <source>
        <dbReference type="SAM" id="MobiDB-lite"/>
    </source>
</evidence>
<feature type="DNA-binding region" description="H-T-H motif" evidence="4">
    <location>
        <begin position="46"/>
        <end position="65"/>
    </location>
</feature>
<feature type="domain" description="HTH tetR-type" evidence="6">
    <location>
        <begin position="23"/>
        <end position="83"/>
    </location>
</feature>
<dbReference type="EMBL" id="SPUH01000002">
    <property type="protein sequence ID" value="TKS52963.1"/>
    <property type="molecule type" value="Genomic_DNA"/>
</dbReference>
<evidence type="ECO:0000256" key="2">
    <source>
        <dbReference type="ARBA" id="ARBA00023125"/>
    </source>
</evidence>
<gene>
    <name evidence="7" type="ORF">E4582_12185</name>
</gene>
<dbReference type="InterPro" id="IPR036271">
    <property type="entry name" value="Tet_transcr_reg_TetR-rel_C_sf"/>
</dbReference>
<dbReference type="PANTHER" id="PTHR30055">
    <property type="entry name" value="HTH-TYPE TRANSCRIPTIONAL REGULATOR RUTR"/>
    <property type="match status" value="1"/>
</dbReference>
<evidence type="ECO:0000256" key="4">
    <source>
        <dbReference type="PROSITE-ProRule" id="PRU00335"/>
    </source>
</evidence>
<dbReference type="PRINTS" id="PR00455">
    <property type="entry name" value="HTHTETR"/>
</dbReference>
<accession>A0A4Z1R9Y2</accession>
<dbReference type="InterPro" id="IPR039536">
    <property type="entry name" value="TetR_C_Proteobacteria"/>
</dbReference>
<keyword evidence="2 4" id="KW-0238">DNA-binding</keyword>
<evidence type="ECO:0000313" key="8">
    <source>
        <dbReference type="Proteomes" id="UP000298681"/>
    </source>
</evidence>
<sequence>MPQPASSPPAVKSPASPGRPKDMNKRAAILHAAESLFVEHGYEGTSMDQIAADAGVSKLTVYSHFGDKDALFAEAVRGYCEKQLPTSAFNPDPSVALRERLLTVGRAYFGMISAPQAISGHRLLCSAQMVEKRLARLFWENGPQRVQEKFTALLERRIGVGELAIDDVPRAAEQFFALLRGELHQRMVFGVCSREADADEREAHIAAAVDMFLRAYGQKP</sequence>
<dbReference type="GO" id="GO:0000976">
    <property type="term" value="F:transcription cis-regulatory region binding"/>
    <property type="evidence" value="ECO:0007669"/>
    <property type="project" value="TreeGrafter"/>
</dbReference>
<dbReference type="SUPFAM" id="SSF46689">
    <property type="entry name" value="Homeodomain-like"/>
    <property type="match status" value="1"/>
</dbReference>
<dbReference type="Pfam" id="PF14246">
    <property type="entry name" value="TetR_C_7"/>
    <property type="match status" value="1"/>
</dbReference>
<dbReference type="PROSITE" id="PS50977">
    <property type="entry name" value="HTH_TETR_2"/>
    <property type="match status" value="1"/>
</dbReference>
<keyword evidence="1" id="KW-0805">Transcription regulation</keyword>
<dbReference type="InterPro" id="IPR009057">
    <property type="entry name" value="Homeodomain-like_sf"/>
</dbReference>
<protein>
    <submittedName>
        <fullName evidence="7">TetR/AcrR family transcriptional regulator</fullName>
    </submittedName>
</protein>
<keyword evidence="8" id="KW-1185">Reference proteome</keyword>
<dbReference type="Pfam" id="PF00440">
    <property type="entry name" value="TetR_N"/>
    <property type="match status" value="1"/>
</dbReference>
<evidence type="ECO:0000259" key="6">
    <source>
        <dbReference type="PROSITE" id="PS50977"/>
    </source>
</evidence>
<evidence type="ECO:0000256" key="1">
    <source>
        <dbReference type="ARBA" id="ARBA00023015"/>
    </source>
</evidence>
<organism evidence="7 8">
    <name type="scientific">Luteimonas yindakuii</name>
    <dbReference type="NCBI Taxonomy" id="2565782"/>
    <lineage>
        <taxon>Bacteria</taxon>
        <taxon>Pseudomonadati</taxon>
        <taxon>Pseudomonadota</taxon>
        <taxon>Gammaproteobacteria</taxon>
        <taxon>Lysobacterales</taxon>
        <taxon>Lysobacteraceae</taxon>
        <taxon>Luteimonas</taxon>
    </lineage>
</organism>
<dbReference type="SUPFAM" id="SSF48498">
    <property type="entry name" value="Tetracyclin repressor-like, C-terminal domain"/>
    <property type="match status" value="1"/>
</dbReference>